<dbReference type="AlphaFoldDB" id="A0AAW1C784"/>
<keyword evidence="22" id="KW-1185">Reference proteome</keyword>
<keyword evidence="7 19" id="KW-1133">Transmembrane helix</keyword>
<dbReference type="Gene3D" id="3.10.100.10">
    <property type="entry name" value="Mannose-Binding Protein A, subunit A"/>
    <property type="match status" value="1"/>
</dbReference>
<dbReference type="GO" id="GO:0005540">
    <property type="term" value="F:hyaluronic acid binding"/>
    <property type="evidence" value="ECO:0007669"/>
    <property type="project" value="InterPro"/>
</dbReference>
<name>A0AAW1C784_CROAD</name>
<dbReference type="PANTHER" id="PTHR10225:SF2">
    <property type="entry name" value="LYMPHATIC VESSEL ENDOTHELIAL HYALURONIC ACID RECEPTOR 1"/>
    <property type="match status" value="1"/>
</dbReference>
<gene>
    <name evidence="21" type="ORF">NXF25_001181</name>
</gene>
<dbReference type="InterPro" id="IPR016187">
    <property type="entry name" value="CTDL_fold"/>
</dbReference>
<evidence type="ECO:0000256" key="18">
    <source>
        <dbReference type="SAM" id="MobiDB-lite"/>
    </source>
</evidence>
<evidence type="ECO:0000256" key="8">
    <source>
        <dbReference type="ARBA" id="ARBA00023136"/>
    </source>
</evidence>
<dbReference type="InterPro" id="IPR016186">
    <property type="entry name" value="C-type_lectin-like/link_sf"/>
</dbReference>
<evidence type="ECO:0000256" key="10">
    <source>
        <dbReference type="ARBA" id="ARBA00023170"/>
    </source>
</evidence>
<feature type="disulfide bond" evidence="17">
    <location>
        <begin position="65"/>
        <end position="86"/>
    </location>
</feature>
<evidence type="ECO:0000256" key="9">
    <source>
        <dbReference type="ARBA" id="ARBA00023157"/>
    </source>
</evidence>
<evidence type="ECO:0000256" key="17">
    <source>
        <dbReference type="PROSITE-ProRule" id="PRU00323"/>
    </source>
</evidence>
<keyword evidence="9 17" id="KW-1015">Disulfide bond</keyword>
<evidence type="ECO:0000256" key="4">
    <source>
        <dbReference type="ARBA" id="ARBA00022525"/>
    </source>
</evidence>
<dbReference type="InterPro" id="IPR000538">
    <property type="entry name" value="Link_dom"/>
</dbReference>
<dbReference type="GO" id="GO:0004888">
    <property type="term" value="F:transmembrane signaling receptor activity"/>
    <property type="evidence" value="ECO:0007669"/>
    <property type="project" value="TreeGrafter"/>
</dbReference>
<dbReference type="GO" id="GO:0007155">
    <property type="term" value="P:cell adhesion"/>
    <property type="evidence" value="ECO:0007669"/>
    <property type="project" value="InterPro"/>
</dbReference>
<accession>A0AAW1C784</accession>
<keyword evidence="10 21" id="KW-0675">Receptor</keyword>
<evidence type="ECO:0000313" key="22">
    <source>
        <dbReference type="Proteomes" id="UP001474421"/>
    </source>
</evidence>
<dbReference type="Proteomes" id="UP001474421">
    <property type="component" value="Unassembled WGS sequence"/>
</dbReference>
<evidence type="ECO:0000256" key="19">
    <source>
        <dbReference type="SAM" id="Phobius"/>
    </source>
</evidence>
<evidence type="ECO:0000313" key="21">
    <source>
        <dbReference type="EMBL" id="KAK9410006.1"/>
    </source>
</evidence>
<comment type="caution">
    <text evidence="21">The sequence shown here is derived from an EMBL/GenBank/DDBJ whole genome shotgun (WGS) entry which is preliminary data.</text>
</comment>
<evidence type="ECO:0000256" key="11">
    <source>
        <dbReference type="ARBA" id="ARBA00023180"/>
    </source>
</evidence>
<comment type="subcellular location">
    <subcellularLocation>
        <location evidence="1">Membrane</location>
        <topology evidence="1">Single-pass membrane protein</topology>
    </subcellularLocation>
    <subcellularLocation>
        <location evidence="2">Secreted</location>
    </subcellularLocation>
</comment>
<organism evidence="21 22">
    <name type="scientific">Crotalus adamanteus</name>
    <name type="common">Eastern diamondback rattlesnake</name>
    <dbReference type="NCBI Taxonomy" id="8729"/>
    <lineage>
        <taxon>Eukaryota</taxon>
        <taxon>Metazoa</taxon>
        <taxon>Chordata</taxon>
        <taxon>Craniata</taxon>
        <taxon>Vertebrata</taxon>
        <taxon>Euteleostomi</taxon>
        <taxon>Lepidosauria</taxon>
        <taxon>Squamata</taxon>
        <taxon>Bifurcata</taxon>
        <taxon>Unidentata</taxon>
        <taxon>Episquamata</taxon>
        <taxon>Toxicofera</taxon>
        <taxon>Serpentes</taxon>
        <taxon>Colubroidea</taxon>
        <taxon>Viperidae</taxon>
        <taxon>Crotalinae</taxon>
        <taxon>Crotalus</taxon>
    </lineage>
</organism>
<dbReference type="PANTHER" id="PTHR10225">
    <property type="entry name" value="HYALURONAN RECEPTOR"/>
    <property type="match status" value="1"/>
</dbReference>
<proteinExistence type="predicted"/>
<evidence type="ECO:0000259" key="20">
    <source>
        <dbReference type="PROSITE" id="PS50963"/>
    </source>
</evidence>
<dbReference type="SMART" id="SM00445">
    <property type="entry name" value="LINK"/>
    <property type="match status" value="1"/>
</dbReference>
<reference evidence="21 22" key="1">
    <citation type="journal article" date="2024" name="Proc. Natl. Acad. Sci. U.S.A.">
        <title>The genetic regulatory architecture and epigenomic basis for age-related changes in rattlesnake venom.</title>
        <authorList>
            <person name="Hogan M.P."/>
            <person name="Holding M.L."/>
            <person name="Nystrom G.S."/>
            <person name="Colston T.J."/>
            <person name="Bartlett D.A."/>
            <person name="Mason A.J."/>
            <person name="Ellsworth S.A."/>
            <person name="Rautsaw R.M."/>
            <person name="Lawrence K.C."/>
            <person name="Strickland J.L."/>
            <person name="He B."/>
            <person name="Fraser P."/>
            <person name="Margres M.J."/>
            <person name="Gilbert D.M."/>
            <person name="Gibbs H.L."/>
            <person name="Parkinson C.L."/>
            <person name="Rokyta D.R."/>
        </authorList>
    </citation>
    <scope>NUCLEOTIDE SEQUENCE [LARGE SCALE GENOMIC DNA]</scope>
    <source>
        <tissue evidence="21">Blood</tissue>
    </source>
</reference>
<comment type="caution">
    <text evidence="17">Lacks conserved residue(s) required for the propagation of feature annotation.</text>
</comment>
<evidence type="ECO:0000256" key="13">
    <source>
        <dbReference type="ARBA" id="ARBA00063369"/>
    </source>
</evidence>
<feature type="transmembrane region" description="Helical" evidence="19">
    <location>
        <begin position="200"/>
        <end position="226"/>
    </location>
</feature>
<feature type="compositionally biased region" description="Basic and acidic residues" evidence="18">
    <location>
        <begin position="266"/>
        <end position="279"/>
    </location>
</feature>
<evidence type="ECO:0000256" key="6">
    <source>
        <dbReference type="ARBA" id="ARBA00022729"/>
    </source>
</evidence>
<evidence type="ECO:0000256" key="3">
    <source>
        <dbReference type="ARBA" id="ARBA00022448"/>
    </source>
</evidence>
<dbReference type="InterPro" id="IPR043210">
    <property type="entry name" value="CD44_antigen-like"/>
</dbReference>
<keyword evidence="4" id="KW-0964">Secreted</keyword>
<evidence type="ECO:0000256" key="16">
    <source>
        <dbReference type="ARBA" id="ARBA00081249"/>
    </source>
</evidence>
<dbReference type="GO" id="GO:0005886">
    <property type="term" value="C:plasma membrane"/>
    <property type="evidence" value="ECO:0007669"/>
    <property type="project" value="TreeGrafter"/>
</dbReference>
<dbReference type="PROSITE" id="PS50963">
    <property type="entry name" value="LINK_2"/>
    <property type="match status" value="1"/>
</dbReference>
<keyword evidence="5 19" id="KW-0812">Transmembrane</keyword>
<keyword evidence="11" id="KW-0325">Glycoprotein</keyword>
<feature type="region of interest" description="Disordered" evidence="18">
    <location>
        <begin position="253"/>
        <end position="288"/>
    </location>
</feature>
<evidence type="ECO:0000256" key="7">
    <source>
        <dbReference type="ARBA" id="ARBA00022989"/>
    </source>
</evidence>
<evidence type="ECO:0000256" key="15">
    <source>
        <dbReference type="ARBA" id="ARBA00078806"/>
    </source>
</evidence>
<keyword evidence="8 19" id="KW-0472">Membrane</keyword>
<evidence type="ECO:0000256" key="5">
    <source>
        <dbReference type="ARBA" id="ARBA00022692"/>
    </source>
</evidence>
<protein>
    <recommendedName>
        <fullName evidence="14">Lymphatic vessel endothelial hyaluronic acid receptor 1</fullName>
    </recommendedName>
    <alternativeName>
        <fullName evidence="16">Cell surface retention sequence-binding protein 1</fullName>
    </alternativeName>
    <alternativeName>
        <fullName evidence="15">Extracellular link domain-containing protein 1</fullName>
    </alternativeName>
</protein>
<comment type="subunit">
    <text evidence="13">Homodimer; disulfide-linked. Interacts with PDGFB and IGFBP3. Forms a transient ternary complex with PDGFB and PDGFRB in TGN.</text>
</comment>
<dbReference type="Pfam" id="PF00193">
    <property type="entry name" value="Xlink"/>
    <property type="match status" value="1"/>
</dbReference>
<dbReference type="EMBL" id="JAOTOJ010000001">
    <property type="protein sequence ID" value="KAK9410006.1"/>
    <property type="molecule type" value="Genomic_DNA"/>
</dbReference>
<feature type="domain" description="Link" evidence="20">
    <location>
        <begin position="20"/>
        <end position="110"/>
    </location>
</feature>
<comment type="function">
    <text evidence="12">Ligand-specific transporter trafficking between intracellular organelles (TGN) and the plasma membrane. Plays a role in autocrine regulation of cell growth mediated by growth regulators containing cell surface retention sequence binding (CRS). May act as a hyaluronan (HA) transporter, either mediating its uptake for catabolism within lymphatic endothelial cells themselves, or its transport into the lumen of afferent lymphatic vessels for subsequent re-uptake and degradation in lymph nodes. Binds to pericelluar hyaluronan matrices deposited on the surface of leukocytes and facilitates cell adhesion and migration through lymphatic endothelium.</text>
</comment>
<evidence type="ECO:0000256" key="1">
    <source>
        <dbReference type="ARBA" id="ARBA00004167"/>
    </source>
</evidence>
<evidence type="ECO:0000256" key="14">
    <source>
        <dbReference type="ARBA" id="ARBA00074556"/>
    </source>
</evidence>
<keyword evidence="3" id="KW-0813">Transport</keyword>
<evidence type="ECO:0000256" key="2">
    <source>
        <dbReference type="ARBA" id="ARBA00004613"/>
    </source>
</evidence>
<evidence type="ECO:0000256" key="12">
    <source>
        <dbReference type="ARBA" id="ARBA00057127"/>
    </source>
</evidence>
<dbReference type="FunFam" id="3.10.100.10:FF:000057">
    <property type="entry name" value="Lymphatic vessel endothelial hyaluronic acid receptor 1"/>
    <property type="match status" value="1"/>
</dbReference>
<dbReference type="GO" id="GO:0005576">
    <property type="term" value="C:extracellular region"/>
    <property type="evidence" value="ECO:0007669"/>
    <property type="project" value="UniProtKB-SubCell"/>
</dbReference>
<dbReference type="SUPFAM" id="SSF56436">
    <property type="entry name" value="C-type lectin-like"/>
    <property type="match status" value="1"/>
</dbReference>
<keyword evidence="6" id="KW-0732">Signal</keyword>
<sequence>MTQDVILLKNIYMTNCRIAGVALVAAKNGTNFNFAEAKTVCRQLGLTLAQKSKIEVAWKHGFETCSFGWVAEGYAVISRVTPNEKCGQNKTGISSWRMKLDRKARVYCYNSSDTWINSCIPEQSTVALSDSSTEMNSTVTASFQDTTRGFDTTPLLKTPKSPKYRIICVTETLPSEPTPEKENRLFTEKRTAFKNEGVPFGAVPIVLLVLALFFCAAAMVLAVCYIKKYKKTSLFSSKGKKDEIETKNIKELNAKNQPPEQGLKNGKKEEVEVKSEPPRAGRRLGARSGAEPLLAAETVAANSEQDVGASAKFSKLENRISSWDLS</sequence>